<sequence>MKRLVMLLLAAFIFTAGPVQARVQVPELNTDHHFVQDNAGVLSDSTITELNDKGTHLEEGTGVEMMLLTMPSTGQVHRQDFALEALREYGVGKSESDNGIVILLNLDNGDEFDNRGVEVQVGYGVEGYLNDAKIGRIIDDVAMEHFTAATEEEEGSKAAYAEYEEGVTNLYNTLYEESLEAFEYKDGEFTRDTPKGEASNDGQPAGIGESIFKLIFAMIVIYVLFKIMGGGGPPKGGSRRYGRGGPTIFFPPSGGGSSGGGFGGFGGGSGGGGGAGRGF</sequence>
<dbReference type="PANTHER" id="PTHR30373">
    <property type="entry name" value="UPF0603 PROTEIN YGCG"/>
    <property type="match status" value="1"/>
</dbReference>
<dbReference type="Proteomes" id="UP001589740">
    <property type="component" value="Unassembled WGS sequence"/>
</dbReference>
<reference evidence="3 4" key="1">
    <citation type="submission" date="2024-09" db="EMBL/GenBank/DDBJ databases">
        <authorList>
            <person name="Sun Q."/>
            <person name="Mori K."/>
        </authorList>
    </citation>
    <scope>NUCLEOTIDE SEQUENCE [LARGE SCALE GENOMIC DNA]</scope>
    <source>
        <strain evidence="3 4">JCM 12822</strain>
    </source>
</reference>
<accession>A0ABV5Z0V4</accession>
<evidence type="ECO:0000313" key="3">
    <source>
        <dbReference type="EMBL" id="MFB9859698.1"/>
    </source>
</evidence>
<comment type="caution">
    <text evidence="3">The sequence shown here is derived from an EMBL/GenBank/DDBJ whole genome shotgun (WGS) entry which is preliminary data.</text>
</comment>
<dbReference type="EMBL" id="JBHMAH010000004">
    <property type="protein sequence ID" value="MFB9859698.1"/>
    <property type="molecule type" value="Genomic_DNA"/>
</dbReference>
<dbReference type="Gene3D" id="3.10.310.50">
    <property type="match status" value="1"/>
</dbReference>
<name>A0ABV5Z0V4_9STAP</name>
<evidence type="ECO:0000313" key="4">
    <source>
        <dbReference type="Proteomes" id="UP001589740"/>
    </source>
</evidence>
<feature type="domain" description="TPM" evidence="2">
    <location>
        <begin position="35"/>
        <end position="160"/>
    </location>
</feature>
<dbReference type="PANTHER" id="PTHR30373:SF2">
    <property type="entry name" value="UPF0603 PROTEIN YGCG"/>
    <property type="match status" value="1"/>
</dbReference>
<organism evidence="3 4">
    <name type="scientific">Salinicoccus siamensis</name>
    <dbReference type="NCBI Taxonomy" id="381830"/>
    <lineage>
        <taxon>Bacteria</taxon>
        <taxon>Bacillati</taxon>
        <taxon>Bacillota</taxon>
        <taxon>Bacilli</taxon>
        <taxon>Bacillales</taxon>
        <taxon>Staphylococcaceae</taxon>
        <taxon>Salinicoccus</taxon>
    </lineage>
</organism>
<keyword evidence="4" id="KW-1185">Reference proteome</keyword>
<gene>
    <name evidence="3" type="ORF">ACFFLE_01065</name>
</gene>
<dbReference type="Pfam" id="PF04536">
    <property type="entry name" value="TPM_phosphatase"/>
    <property type="match status" value="1"/>
</dbReference>
<protein>
    <submittedName>
        <fullName evidence="3">TPM domain-containing protein</fullName>
    </submittedName>
</protein>
<dbReference type="RefSeq" id="WP_380569335.1">
    <property type="nucleotide sequence ID" value="NZ_JBHMAH010000004.1"/>
</dbReference>
<keyword evidence="1" id="KW-0732">Signal</keyword>
<evidence type="ECO:0000256" key="1">
    <source>
        <dbReference type="SAM" id="SignalP"/>
    </source>
</evidence>
<feature type="signal peptide" evidence="1">
    <location>
        <begin position="1"/>
        <end position="21"/>
    </location>
</feature>
<proteinExistence type="predicted"/>
<evidence type="ECO:0000259" key="2">
    <source>
        <dbReference type="Pfam" id="PF04536"/>
    </source>
</evidence>
<feature type="chain" id="PRO_5046633560" evidence="1">
    <location>
        <begin position="22"/>
        <end position="279"/>
    </location>
</feature>
<dbReference type="InterPro" id="IPR007621">
    <property type="entry name" value="TPM_dom"/>
</dbReference>